<evidence type="ECO:0000259" key="1">
    <source>
        <dbReference type="PROSITE" id="PS50048"/>
    </source>
</evidence>
<dbReference type="CDD" id="cd00067">
    <property type="entry name" value="GAL4"/>
    <property type="match status" value="1"/>
</dbReference>
<dbReference type="PANTHER" id="PTHR47431:SF1">
    <property type="entry name" value="ZN(II)2CYS6 TRANSCRIPTION FACTOR (EUROFUNG)"/>
    <property type="match status" value="1"/>
</dbReference>
<comment type="caution">
    <text evidence="2">The sequence shown here is derived from an EMBL/GenBank/DDBJ whole genome shotgun (WGS) entry which is preliminary data.</text>
</comment>
<organism evidence="2 3">
    <name type="scientific">[Candida] subhashii</name>
    <dbReference type="NCBI Taxonomy" id="561895"/>
    <lineage>
        <taxon>Eukaryota</taxon>
        <taxon>Fungi</taxon>
        <taxon>Dikarya</taxon>
        <taxon>Ascomycota</taxon>
        <taxon>Saccharomycotina</taxon>
        <taxon>Pichiomycetes</taxon>
        <taxon>Debaryomycetaceae</taxon>
        <taxon>Spathaspora</taxon>
    </lineage>
</organism>
<dbReference type="PROSITE" id="PS50048">
    <property type="entry name" value="ZN2_CY6_FUNGAL_2"/>
    <property type="match status" value="1"/>
</dbReference>
<dbReference type="GeneID" id="73472247"/>
<keyword evidence="3" id="KW-1185">Reference proteome</keyword>
<dbReference type="GO" id="GO:0000981">
    <property type="term" value="F:DNA-binding transcription factor activity, RNA polymerase II-specific"/>
    <property type="evidence" value="ECO:0007669"/>
    <property type="project" value="InterPro"/>
</dbReference>
<evidence type="ECO:0000313" key="2">
    <source>
        <dbReference type="EMBL" id="KAG7661075.1"/>
    </source>
</evidence>
<reference evidence="2 3" key="1">
    <citation type="journal article" date="2021" name="DNA Res.">
        <title>Genome analysis of Candida subhashii reveals its hybrid nature and dual mitochondrial genome conformations.</title>
        <authorList>
            <person name="Mixao V."/>
            <person name="Hegedusova E."/>
            <person name="Saus E."/>
            <person name="Pryszcz L.P."/>
            <person name="Cillingova A."/>
            <person name="Nosek J."/>
            <person name="Gabaldon T."/>
        </authorList>
    </citation>
    <scope>NUCLEOTIDE SEQUENCE [LARGE SCALE GENOMIC DNA]</scope>
    <source>
        <strain evidence="2 3">CBS 10753</strain>
    </source>
</reference>
<dbReference type="PROSITE" id="PS00463">
    <property type="entry name" value="ZN2_CY6_FUNGAL_1"/>
    <property type="match status" value="1"/>
</dbReference>
<dbReference type="InterPro" id="IPR001138">
    <property type="entry name" value="Zn2Cys6_DnaBD"/>
</dbReference>
<dbReference type="RefSeq" id="XP_049261308.1">
    <property type="nucleotide sequence ID" value="XM_049409514.1"/>
</dbReference>
<dbReference type="PANTHER" id="PTHR47431">
    <property type="entry name" value="ZN(II)2CYS6 TRANSCRIPTION FACTOR (EUROFUNG)-RELATED"/>
    <property type="match status" value="1"/>
</dbReference>
<dbReference type="EMBL" id="JAGSYN010000270">
    <property type="protein sequence ID" value="KAG7661075.1"/>
    <property type="molecule type" value="Genomic_DNA"/>
</dbReference>
<accession>A0A8J5QM89</accession>
<gene>
    <name evidence="2" type="ORF">J8A68_005447</name>
</gene>
<dbReference type="Proteomes" id="UP000694255">
    <property type="component" value="Unassembled WGS sequence"/>
</dbReference>
<dbReference type="CDD" id="cd12148">
    <property type="entry name" value="fungal_TF_MHR"/>
    <property type="match status" value="1"/>
</dbReference>
<dbReference type="AlphaFoldDB" id="A0A8J5QM89"/>
<feature type="domain" description="Zn(2)-C6 fungal-type" evidence="1">
    <location>
        <begin position="19"/>
        <end position="49"/>
    </location>
</feature>
<sequence>MTETKKPKQTRVRKHVSKACLECRKRHFKCDGATPTCDRCLKGNKICTYVASHRGGSRKKGVSNKNKLVTVNDVNQGPKMPMFLAEIEDFPMRNASTTSIEDAPTMRERVDNIKNNNDMVKEIFKLPCAMDHSRCDGSNCPGKTAVNYFEHRKDGPLNENESQMVEGLRKRVKLDYSIGNLDCLFAGRDAIKDVRSFQQLEINLRVSNFDHFMDPSSYDKDEILKNYFDKFHRAHPLMPPREELLVYLANPSIEKEVLTILKIVGDGQITNMYAKGKDLISDRLIQCVNIVRQNPSVDLVSIQVLFLVALIAHISSFHAFSKKLRHFCIHLISELQINLIDNEEKEVVNVDALTPSSNDGSSGATLAVFDSPRLSHIPRSSIADSARRLFWELYFFDVIIGSADGKTVSKLDSLDRHLSYPIYPPREQFDYKGRAEAAKLVSDAVKMNIEIINKRPFESISNRLKASLSSWEMKLEDPKLFGAPPLIHKNGKVNEGVHQSILLYNYAKIFVHRPFSYLWKINAPQHPQCSEEVLEAKEMPTQMKADSRTNIETKKTIEAANSIVEVLIDTNSSKILDRTPLFACGLALASLVHLSAYIWVETTIQNDRSQNFGLSKDDLDIYTEYIKLSLTAIYPISNHWELSGKLAKHIRESLTALRPNLYSKLKDFLPRIEIGLENMSLSENPSDNTAINSVDHDLSSNTSPSVHYDLSYVTQNNSQQQNKPSYLNETNLNALNESRGNTFNLRFDSTTPNNQLVSNNDQLDFGGMSGQLSPVSDTGCDWIDKALLDFFEEAVPGL</sequence>
<dbReference type="OrthoDB" id="2399539at2759"/>
<dbReference type="Pfam" id="PF00172">
    <property type="entry name" value="Zn_clus"/>
    <property type="match status" value="1"/>
</dbReference>
<dbReference type="GO" id="GO:0008270">
    <property type="term" value="F:zinc ion binding"/>
    <property type="evidence" value="ECO:0007669"/>
    <property type="project" value="InterPro"/>
</dbReference>
<proteinExistence type="predicted"/>
<protein>
    <recommendedName>
        <fullName evidence="1">Zn(2)-C6 fungal-type domain-containing protein</fullName>
    </recommendedName>
</protein>
<dbReference type="SMART" id="SM00066">
    <property type="entry name" value="GAL4"/>
    <property type="match status" value="1"/>
</dbReference>
<evidence type="ECO:0000313" key="3">
    <source>
        <dbReference type="Proteomes" id="UP000694255"/>
    </source>
</evidence>
<name>A0A8J5QM89_9ASCO</name>